<dbReference type="Proteomes" id="UP001225134">
    <property type="component" value="Unassembled WGS sequence"/>
</dbReference>
<sequence length="718" mass="84704">MKIDLSDINIFDENSIDINKKTCFIFGNNGTGKSTLTNHLKKSLRELDVRVFQGFDSVVNDNEELNAVVLGEQNVEIDKEVRNIDNEISQIDIEKSKIEKLIDKSNHDEDNVYHKMIRDKLQYEKFVNKIDDFYSQEASRIKNIEPKISKTNYNKNDFKLEIEQANNLSNEEIERLNKLLISEEKIAPTINFPEMNSYEILSKVNDLLFKTVEESVKIFRLDNDVEKREFAKKGLQIHKKGDKCSFCGNNISDECFEQLGKYFSGEDIKNFEKQLQDELNLLNNIKTTIKNLNININNFYELFHTEFRELESNFNATKSKNLDFLEVLIKSISDKQKKLFEKVNQLNVILPKNFEDVDRKYLELSQKNNESDLGNKKSEAKNRLRFDEVKKSLLNYNYTEKLNKLKELKQNYENSKEQFCRVENKVKKLKTSIEQLQDKKLELKAKSKNEEKLATEINKLLGIYVNFKLIYHKHDQEGFYRIQSKYTNEIRDIKQLSMGEKNIIAFLYFLKKLEEVNEKESVTNKFIIFDDPMTSNDNNMQYIMIEELIKLIDESNKNDNIEQLIIMTHNHHFYLNLTGYLKEKYKKHQFLCFVSNGENTSIRFINNKDEDFKSNYEALWQDLEFVYNSEKGRAGLLCNIARRIVDTFTNFNSISKTNFYKGVVGAKKLFDVNSHEIEDMDADLTGADKKTIIKILYDCFDKNNSSEHFKKYFNLYFL</sequence>
<feature type="domain" description="Protein CR006 P-loop" evidence="2">
    <location>
        <begin position="9"/>
        <end position="700"/>
    </location>
</feature>
<dbReference type="SUPFAM" id="SSF53795">
    <property type="entry name" value="PEP carboxykinase-like"/>
    <property type="match status" value="1"/>
</dbReference>
<dbReference type="InterPro" id="IPR026866">
    <property type="entry name" value="CR006_AAA"/>
</dbReference>
<dbReference type="RefSeq" id="WP_285153307.1">
    <property type="nucleotide sequence ID" value="NZ_JASSPP010000010.1"/>
</dbReference>
<dbReference type="PANTHER" id="PTHR32114:SF2">
    <property type="entry name" value="ABC TRANSPORTER ABCH.3"/>
    <property type="match status" value="1"/>
</dbReference>
<protein>
    <submittedName>
        <fullName evidence="3">AAA family ATPase</fullName>
    </submittedName>
</protein>
<dbReference type="InterPro" id="IPR027417">
    <property type="entry name" value="P-loop_NTPase"/>
</dbReference>
<evidence type="ECO:0000313" key="4">
    <source>
        <dbReference type="Proteomes" id="UP001225134"/>
    </source>
</evidence>
<dbReference type="SUPFAM" id="SSF52540">
    <property type="entry name" value="P-loop containing nucleoside triphosphate hydrolases"/>
    <property type="match status" value="1"/>
</dbReference>
<proteinExistence type="predicted"/>
<gene>
    <name evidence="3" type="ORF">QQA45_06100</name>
</gene>
<comment type="caution">
    <text evidence="3">The sequence shown here is derived from an EMBL/GenBank/DDBJ whole genome shotgun (WGS) entry which is preliminary data.</text>
</comment>
<evidence type="ECO:0000259" key="2">
    <source>
        <dbReference type="Pfam" id="PF13166"/>
    </source>
</evidence>
<accession>A0ABT7HLX6</accession>
<keyword evidence="4" id="KW-1185">Reference proteome</keyword>
<dbReference type="Gene3D" id="3.40.50.300">
    <property type="entry name" value="P-loop containing nucleotide triphosphate hydrolases"/>
    <property type="match status" value="1"/>
</dbReference>
<dbReference type="Pfam" id="PF13166">
    <property type="entry name" value="AAA_13"/>
    <property type="match status" value="1"/>
</dbReference>
<organism evidence="3 4">
    <name type="scientific">Sneathia sanguinegens</name>
    <dbReference type="NCBI Taxonomy" id="40543"/>
    <lineage>
        <taxon>Bacteria</taxon>
        <taxon>Fusobacteriati</taxon>
        <taxon>Fusobacteriota</taxon>
        <taxon>Fusobacteriia</taxon>
        <taxon>Fusobacteriales</taxon>
        <taxon>Leptotrichiaceae</taxon>
        <taxon>Sneathia</taxon>
    </lineage>
</organism>
<keyword evidence="1" id="KW-0175">Coiled coil</keyword>
<evidence type="ECO:0000256" key="1">
    <source>
        <dbReference type="SAM" id="Coils"/>
    </source>
</evidence>
<reference evidence="3 4" key="1">
    <citation type="submission" date="2023-06" db="EMBL/GenBank/DDBJ databases">
        <title>Antibody response to the Sneathia vaginalis cytopathogenic toxin A during pregnancy.</title>
        <authorList>
            <person name="Mccoy Z.T."/>
            <person name="Serrano M.G."/>
            <person name="Spaine K."/>
            <person name="Edwards D.J."/>
            <person name="Buck G.A."/>
            <person name="Jefferson K."/>
        </authorList>
    </citation>
    <scope>NUCLEOTIDE SEQUENCE [LARGE SCALE GENOMIC DNA]</scope>
    <source>
        <strain evidence="3 4">CCUG 42621</strain>
    </source>
</reference>
<feature type="coiled-coil region" evidence="1">
    <location>
        <begin position="395"/>
        <end position="453"/>
    </location>
</feature>
<dbReference type="PANTHER" id="PTHR32114">
    <property type="entry name" value="ABC TRANSPORTER ABCH.3"/>
    <property type="match status" value="1"/>
</dbReference>
<feature type="coiled-coil region" evidence="1">
    <location>
        <begin position="268"/>
        <end position="295"/>
    </location>
</feature>
<name>A0ABT7HLX6_9FUSO</name>
<dbReference type="EMBL" id="JASSPP010000010">
    <property type="protein sequence ID" value="MDK9581065.1"/>
    <property type="molecule type" value="Genomic_DNA"/>
</dbReference>
<evidence type="ECO:0000313" key="3">
    <source>
        <dbReference type="EMBL" id="MDK9581065.1"/>
    </source>
</evidence>